<evidence type="ECO:0000256" key="9">
    <source>
        <dbReference type="ARBA" id="ARBA00022989"/>
    </source>
</evidence>
<keyword evidence="2" id="KW-0723">Serine/threonine-protein kinase</keyword>
<organism evidence="16 17">
    <name type="scientific">Nyssa sinensis</name>
    <dbReference type="NCBI Taxonomy" id="561372"/>
    <lineage>
        <taxon>Eukaryota</taxon>
        <taxon>Viridiplantae</taxon>
        <taxon>Streptophyta</taxon>
        <taxon>Embryophyta</taxon>
        <taxon>Tracheophyta</taxon>
        <taxon>Spermatophyta</taxon>
        <taxon>Magnoliopsida</taxon>
        <taxon>eudicotyledons</taxon>
        <taxon>Gunneridae</taxon>
        <taxon>Pentapetalae</taxon>
        <taxon>asterids</taxon>
        <taxon>Cornales</taxon>
        <taxon>Nyssaceae</taxon>
        <taxon>Nyssa</taxon>
    </lineage>
</organism>
<dbReference type="SUPFAM" id="SSF56112">
    <property type="entry name" value="Protein kinase-like (PK-like)"/>
    <property type="match status" value="1"/>
</dbReference>
<evidence type="ECO:0000256" key="10">
    <source>
        <dbReference type="ARBA" id="ARBA00023136"/>
    </source>
</evidence>
<evidence type="ECO:0000256" key="8">
    <source>
        <dbReference type="ARBA" id="ARBA00022840"/>
    </source>
</evidence>
<dbReference type="PROSITE" id="PS50011">
    <property type="entry name" value="PROTEIN_KINASE_DOM"/>
    <property type="match status" value="1"/>
</dbReference>
<dbReference type="PANTHER" id="PTHR34590">
    <property type="entry name" value="OS03G0124300 PROTEIN-RELATED"/>
    <property type="match status" value="1"/>
</dbReference>
<dbReference type="FunFam" id="2.60.120.430:FF:000003">
    <property type="entry name" value="FERONIA receptor-like kinase"/>
    <property type="match status" value="1"/>
</dbReference>
<gene>
    <name evidence="16" type="ORF">F0562_004328</name>
</gene>
<dbReference type="AlphaFoldDB" id="A0A5J5BYA8"/>
<dbReference type="EMBL" id="CM018032">
    <property type="protein sequence ID" value="KAA8547899.1"/>
    <property type="molecule type" value="Genomic_DNA"/>
</dbReference>
<evidence type="ECO:0000256" key="4">
    <source>
        <dbReference type="ARBA" id="ARBA00022692"/>
    </source>
</evidence>
<keyword evidence="11" id="KW-0325">Glycoprotein</keyword>
<evidence type="ECO:0000256" key="5">
    <source>
        <dbReference type="ARBA" id="ARBA00022729"/>
    </source>
</evidence>
<dbReference type="InterPro" id="IPR017441">
    <property type="entry name" value="Protein_kinase_ATP_BS"/>
</dbReference>
<keyword evidence="10 14" id="KW-0472">Membrane</keyword>
<keyword evidence="7" id="KW-0418">Kinase</keyword>
<dbReference type="InterPro" id="IPR000719">
    <property type="entry name" value="Prot_kinase_dom"/>
</dbReference>
<dbReference type="Gene3D" id="2.60.120.430">
    <property type="entry name" value="Galactose-binding lectin"/>
    <property type="match status" value="2"/>
</dbReference>
<dbReference type="GO" id="GO:0004714">
    <property type="term" value="F:transmembrane receptor protein tyrosine kinase activity"/>
    <property type="evidence" value="ECO:0007669"/>
    <property type="project" value="InterPro"/>
</dbReference>
<evidence type="ECO:0000256" key="11">
    <source>
        <dbReference type="ARBA" id="ARBA00023180"/>
    </source>
</evidence>
<comment type="subcellular location">
    <subcellularLocation>
        <location evidence="1">Membrane</location>
        <topology evidence="1">Single-pass type I membrane protein</topology>
    </subcellularLocation>
</comment>
<evidence type="ECO:0000256" key="12">
    <source>
        <dbReference type="PROSITE-ProRule" id="PRU10141"/>
    </source>
</evidence>
<dbReference type="SMART" id="SM00220">
    <property type="entry name" value="S_TKc"/>
    <property type="match status" value="1"/>
</dbReference>
<dbReference type="Pfam" id="PF12819">
    <property type="entry name" value="Malectin_like"/>
    <property type="match status" value="1"/>
</dbReference>
<dbReference type="GO" id="GO:0005524">
    <property type="term" value="F:ATP binding"/>
    <property type="evidence" value="ECO:0007669"/>
    <property type="project" value="UniProtKB-UniRule"/>
</dbReference>
<evidence type="ECO:0000256" key="13">
    <source>
        <dbReference type="SAM" id="MobiDB-lite"/>
    </source>
</evidence>
<evidence type="ECO:0000256" key="2">
    <source>
        <dbReference type="ARBA" id="ARBA00022527"/>
    </source>
</evidence>
<feature type="transmembrane region" description="Helical" evidence="14">
    <location>
        <begin position="445"/>
        <end position="469"/>
    </location>
</feature>
<dbReference type="OrthoDB" id="1720310at2759"/>
<sequence>MDSEINQRLLGPSGGTDPKITLKAKDRNNSAVDYGRGTTEAFDQRQWIGDIDSEFTPTQQTNKSSITREASYQHTFTDTVPYLTARLSHSQFTYKFFVTAGQKFIRLHFCPTNSYEGFNQSNAFFSVKSGPYTLLNNFSALLTAQSLDRKSFFREFCVNVEEDNQTLSLTFTPSTNNSNDAYAFINGIEIVSMPTYLYYTPPKDRGLPLIGIQSRFDITNKTALELLYRLNVGGNLISPMEDTGMFRSWYDDNNYVIQNRGVLPVNTTIPINYEETEPYTAPDGVYRTARSMGTNKTINNGYNLTWMLPVDSGFNYLVRLHFCEFQPEITKVQDRVFQIFIKNQTAEPLFDIIYLSGGHGVPMFRDYVVRMEREGTENWRDLFISLHPAPEKFTRHSDAILNGLELFKLSNHEDNLAGPNPIPLAVPPPSQPPTTSLKNSKPKTIISIIVSVSVMGVLIVLCLVFYVVFWRRRAAKDYGSSYGRSWWWLDPYKAKSTRTNASSLPEELCRQFSITEIRAATNNFDKENIIGVGGFGSVYRGYIDGGDTEVAIKRLSPGSKQGAHEFKTEIEMLSQLRYLHLVSLIGYCNNEREMILVYDYMKNGTLREHLYGTDNDPLSWKQRLQICIGGARGLHYLHTGANHTIIHRDVKSTNILLDEKWIAKISDFGLSKMGHTSIPNTAVNTEVKGTFGYLDPEYYRRQQLTEKSDVYSFGVVLVEVLCAKRAVDYKLGVDKASLAHWFKSCIRKRTLDQIIDPFLLGRIAPECLRKFVEIAQNCLLDQGIERPSMGDVVGSLEFALQLQEAAEAAKQDIGDVDGFDIEDIYPEVALGAVVNTVHSNMLSCDSGHLLDSRSDGLRTDTMTNTLSSFCFSNTVASGGDLEIVTTNLNQL</sequence>
<dbReference type="FunFam" id="2.60.120.430:FF:000007">
    <property type="entry name" value="FERONIA receptor-like kinase"/>
    <property type="match status" value="1"/>
</dbReference>
<dbReference type="InterPro" id="IPR011009">
    <property type="entry name" value="Kinase-like_dom_sf"/>
</dbReference>
<dbReference type="InterPro" id="IPR024788">
    <property type="entry name" value="Malectin-like_Carb-bd_dom"/>
</dbReference>
<dbReference type="InterPro" id="IPR008271">
    <property type="entry name" value="Ser/Thr_kinase_AS"/>
</dbReference>
<dbReference type="GO" id="GO:0010038">
    <property type="term" value="P:response to metal ion"/>
    <property type="evidence" value="ECO:0007669"/>
    <property type="project" value="UniProtKB-ARBA"/>
</dbReference>
<dbReference type="Gene3D" id="1.10.510.10">
    <property type="entry name" value="Transferase(Phosphotransferase) domain 1"/>
    <property type="match status" value="1"/>
</dbReference>
<reference evidence="16 17" key="1">
    <citation type="submission" date="2019-09" db="EMBL/GenBank/DDBJ databases">
        <title>A chromosome-level genome assembly of the Chinese tupelo Nyssa sinensis.</title>
        <authorList>
            <person name="Yang X."/>
            <person name="Kang M."/>
            <person name="Yang Y."/>
            <person name="Xiong H."/>
            <person name="Wang M."/>
            <person name="Zhang Z."/>
            <person name="Wang Z."/>
            <person name="Wu H."/>
            <person name="Ma T."/>
            <person name="Liu J."/>
            <person name="Xi Z."/>
        </authorList>
    </citation>
    <scope>NUCLEOTIDE SEQUENCE [LARGE SCALE GENOMIC DNA]</scope>
    <source>
        <strain evidence="16">J267</strain>
        <tissue evidence="16">Leaf</tissue>
    </source>
</reference>
<keyword evidence="4 14" id="KW-0812">Transmembrane</keyword>
<evidence type="ECO:0000256" key="6">
    <source>
        <dbReference type="ARBA" id="ARBA00022741"/>
    </source>
</evidence>
<keyword evidence="17" id="KW-1185">Reference proteome</keyword>
<proteinExistence type="predicted"/>
<evidence type="ECO:0000256" key="3">
    <source>
        <dbReference type="ARBA" id="ARBA00022679"/>
    </source>
</evidence>
<evidence type="ECO:0000256" key="14">
    <source>
        <dbReference type="SAM" id="Phobius"/>
    </source>
</evidence>
<dbReference type="GO" id="GO:0016020">
    <property type="term" value="C:membrane"/>
    <property type="evidence" value="ECO:0007669"/>
    <property type="project" value="UniProtKB-SubCell"/>
</dbReference>
<evidence type="ECO:0000259" key="15">
    <source>
        <dbReference type="PROSITE" id="PS50011"/>
    </source>
</evidence>
<feature type="region of interest" description="Disordered" evidence="13">
    <location>
        <begin position="1"/>
        <end position="22"/>
    </location>
</feature>
<keyword evidence="8 12" id="KW-0067">ATP-binding</keyword>
<evidence type="ECO:0000256" key="7">
    <source>
        <dbReference type="ARBA" id="ARBA00022777"/>
    </source>
</evidence>
<accession>A0A5J5BYA8</accession>
<dbReference type="CDD" id="cd14066">
    <property type="entry name" value="STKc_IRAK"/>
    <property type="match status" value="1"/>
</dbReference>
<dbReference type="InterPro" id="IPR001245">
    <property type="entry name" value="Ser-Thr/Tyr_kinase_cat_dom"/>
</dbReference>
<dbReference type="PROSITE" id="PS00108">
    <property type="entry name" value="PROTEIN_KINASE_ST"/>
    <property type="match status" value="1"/>
</dbReference>
<dbReference type="FunFam" id="3.30.200.20:FF:000645">
    <property type="entry name" value="Receptor-like protein kinase FERONIA"/>
    <property type="match status" value="1"/>
</dbReference>
<dbReference type="FunFam" id="1.10.510.10:FF:000252">
    <property type="entry name" value="Receptor-like protein kinase FERONIA"/>
    <property type="match status" value="1"/>
</dbReference>
<dbReference type="GO" id="GO:0004674">
    <property type="term" value="F:protein serine/threonine kinase activity"/>
    <property type="evidence" value="ECO:0007669"/>
    <property type="project" value="UniProtKB-KW"/>
</dbReference>
<evidence type="ECO:0000256" key="1">
    <source>
        <dbReference type="ARBA" id="ARBA00004479"/>
    </source>
</evidence>
<keyword evidence="5" id="KW-0732">Signal</keyword>
<keyword evidence="3" id="KW-0808">Transferase</keyword>
<dbReference type="InterPro" id="IPR045272">
    <property type="entry name" value="ANXUR1/2-like"/>
</dbReference>
<keyword evidence="9 14" id="KW-1133">Transmembrane helix</keyword>
<dbReference type="PROSITE" id="PS00107">
    <property type="entry name" value="PROTEIN_KINASE_ATP"/>
    <property type="match status" value="1"/>
</dbReference>
<dbReference type="Gene3D" id="3.30.200.20">
    <property type="entry name" value="Phosphorylase Kinase, domain 1"/>
    <property type="match status" value="1"/>
</dbReference>
<dbReference type="PANTHER" id="PTHR34590:SF15">
    <property type="entry name" value="PROTEIN KINASE DOMAIN-CONTAINING PROTEIN"/>
    <property type="match status" value="1"/>
</dbReference>
<feature type="domain" description="Protein kinase" evidence="15">
    <location>
        <begin position="524"/>
        <end position="799"/>
    </location>
</feature>
<feature type="binding site" evidence="12">
    <location>
        <position position="553"/>
    </location>
    <ligand>
        <name>ATP</name>
        <dbReference type="ChEBI" id="CHEBI:30616"/>
    </ligand>
</feature>
<name>A0A5J5BYA8_9ASTE</name>
<keyword evidence="6 12" id="KW-0547">Nucleotide-binding</keyword>
<protein>
    <recommendedName>
        <fullName evidence="15">Protein kinase domain-containing protein</fullName>
    </recommendedName>
</protein>
<evidence type="ECO:0000313" key="17">
    <source>
        <dbReference type="Proteomes" id="UP000325577"/>
    </source>
</evidence>
<dbReference type="Proteomes" id="UP000325577">
    <property type="component" value="Linkage Group LG1"/>
</dbReference>
<dbReference type="Pfam" id="PF07714">
    <property type="entry name" value="PK_Tyr_Ser-Thr"/>
    <property type="match status" value="1"/>
</dbReference>
<evidence type="ECO:0000313" key="16">
    <source>
        <dbReference type="EMBL" id="KAA8547899.1"/>
    </source>
</evidence>